<evidence type="ECO:0008006" key="3">
    <source>
        <dbReference type="Google" id="ProtNLM"/>
    </source>
</evidence>
<reference evidence="1 2" key="1">
    <citation type="submission" date="2014-04" db="EMBL/GenBank/DDBJ databases">
        <authorList>
            <consortium name="DOE Joint Genome Institute"/>
            <person name="Kuo A."/>
            <person name="Tarkka M."/>
            <person name="Buscot F."/>
            <person name="Kohler A."/>
            <person name="Nagy L.G."/>
            <person name="Floudas D."/>
            <person name="Copeland A."/>
            <person name="Barry K.W."/>
            <person name="Cichocki N."/>
            <person name="Veneault-Fourrey C."/>
            <person name="LaButti K."/>
            <person name="Lindquist E.A."/>
            <person name="Lipzen A."/>
            <person name="Lundell T."/>
            <person name="Morin E."/>
            <person name="Murat C."/>
            <person name="Sun H."/>
            <person name="Tunlid A."/>
            <person name="Henrissat B."/>
            <person name="Grigoriev I.V."/>
            <person name="Hibbett D.S."/>
            <person name="Martin F."/>
            <person name="Nordberg H.P."/>
            <person name="Cantor M.N."/>
            <person name="Hua S.X."/>
        </authorList>
    </citation>
    <scope>NUCLEOTIDE SEQUENCE [LARGE SCALE GENOMIC DNA]</scope>
    <source>
        <strain evidence="1 2">F 1598</strain>
    </source>
</reference>
<name>A0A0C3EUK2_PILCF</name>
<dbReference type="OrthoDB" id="2752996at2759"/>
<evidence type="ECO:0000313" key="1">
    <source>
        <dbReference type="EMBL" id="KIM71719.1"/>
    </source>
</evidence>
<feature type="non-terminal residue" evidence="1">
    <location>
        <position position="1"/>
    </location>
</feature>
<reference evidence="2" key="2">
    <citation type="submission" date="2015-01" db="EMBL/GenBank/DDBJ databases">
        <title>Evolutionary Origins and Diversification of the Mycorrhizal Mutualists.</title>
        <authorList>
            <consortium name="DOE Joint Genome Institute"/>
            <consortium name="Mycorrhizal Genomics Consortium"/>
            <person name="Kohler A."/>
            <person name="Kuo A."/>
            <person name="Nagy L.G."/>
            <person name="Floudas D."/>
            <person name="Copeland A."/>
            <person name="Barry K.W."/>
            <person name="Cichocki N."/>
            <person name="Veneault-Fourrey C."/>
            <person name="LaButti K."/>
            <person name="Lindquist E.A."/>
            <person name="Lipzen A."/>
            <person name="Lundell T."/>
            <person name="Morin E."/>
            <person name="Murat C."/>
            <person name="Riley R."/>
            <person name="Ohm R."/>
            <person name="Sun H."/>
            <person name="Tunlid A."/>
            <person name="Henrissat B."/>
            <person name="Grigoriev I.V."/>
            <person name="Hibbett D.S."/>
            <person name="Martin F."/>
        </authorList>
    </citation>
    <scope>NUCLEOTIDE SEQUENCE [LARGE SCALE GENOMIC DNA]</scope>
    <source>
        <strain evidence="2">F 1598</strain>
    </source>
</reference>
<dbReference type="HOGENOM" id="CLU_044484_0_0_1"/>
<dbReference type="STRING" id="765440.A0A0C3EUK2"/>
<accession>A0A0C3EUK2</accession>
<dbReference type="InParanoid" id="A0A0C3EUK2"/>
<evidence type="ECO:0000313" key="2">
    <source>
        <dbReference type="Proteomes" id="UP000054166"/>
    </source>
</evidence>
<keyword evidence="2" id="KW-1185">Reference proteome</keyword>
<dbReference type="AlphaFoldDB" id="A0A0C3EUK2"/>
<organism evidence="1 2">
    <name type="scientific">Piloderma croceum (strain F 1598)</name>
    <dbReference type="NCBI Taxonomy" id="765440"/>
    <lineage>
        <taxon>Eukaryota</taxon>
        <taxon>Fungi</taxon>
        <taxon>Dikarya</taxon>
        <taxon>Basidiomycota</taxon>
        <taxon>Agaricomycotina</taxon>
        <taxon>Agaricomycetes</taxon>
        <taxon>Agaricomycetidae</taxon>
        <taxon>Atheliales</taxon>
        <taxon>Atheliaceae</taxon>
        <taxon>Piloderma</taxon>
    </lineage>
</organism>
<proteinExistence type="predicted"/>
<gene>
    <name evidence="1" type="ORF">PILCRDRAFT_82496</name>
</gene>
<sequence length="308" mass="35317">SKNAKALANTGVHKEQCDALDLNPNPNFNLTGAKLSLVSQATAYKGLREREQVAPRLSTTINLDITRHAVNDLTGHMPTDAQMWRSIRSKDITRTIRVFLWKVLHKTQKCGDYWLKIPTFEHRGTCSECGVEDSITHILTECSAPGQSEIWNLAKKVWLKKHDSWPSIKGLGLIVGCCMAKFYNEKGQRKLGTERLYRILMTESAHLIWRIRCERVLERNDRDQWHTAKEISNRWQSALNKRLALDQAMTSRKYESKAIKAKTVLHTWSGILHNEQSLPDDWIGLPGVLVGIGPPEWAWWERHEPEPP</sequence>
<protein>
    <recommendedName>
        <fullName evidence="3">Reverse transcriptase zinc-binding domain-containing protein</fullName>
    </recommendedName>
</protein>
<dbReference type="Proteomes" id="UP000054166">
    <property type="component" value="Unassembled WGS sequence"/>
</dbReference>
<dbReference type="EMBL" id="KN833228">
    <property type="protein sequence ID" value="KIM71719.1"/>
    <property type="molecule type" value="Genomic_DNA"/>
</dbReference>